<dbReference type="RefSeq" id="WP_101335052.1">
    <property type="nucleotide sequence ID" value="NZ_PJNI01000011.1"/>
</dbReference>
<dbReference type="InterPro" id="IPR054297">
    <property type="entry name" value="DUF7033"/>
</dbReference>
<name>A0A2I0R1R1_9FLAO</name>
<dbReference type="EMBL" id="PJNI01000011">
    <property type="protein sequence ID" value="PKR80340.1"/>
    <property type="molecule type" value="Genomic_DNA"/>
</dbReference>
<dbReference type="AlphaFoldDB" id="A0A2I0R1R1"/>
<comment type="caution">
    <text evidence="2">The sequence shown here is derived from an EMBL/GenBank/DDBJ whole genome shotgun (WGS) entry which is preliminary data.</text>
</comment>
<evidence type="ECO:0000313" key="3">
    <source>
        <dbReference type="Proteomes" id="UP000236654"/>
    </source>
</evidence>
<sequence>MLTIYADQISQRLSYVLTLIFHERNVAYQIVSDHDSFKKAALPKVAYSDDSSFEHYPKIYPSTLLFEDKIKKQMVLKSEWMTHEVLSFNGVPDILASIFYVISLYDDYLQEEKDHHNRNIGSRSLLYKMNWLEKLMVERWSEQFIDFIEQENGCQLKTQAIPFKIVPTFDIDNTFAYRYKKGGRKFLSIGKDVLKMNLPRLRERKAVLSGHKKDPYDTFDQIERIARNGFDVKVFWLLGDYGKFDRNLAAKNLHHQNVIKQTDGFTEVGLHPSYASNESETVLEKEKHQIEKILVRKVNHSRQHFLKIDLPTTFERLSNVGFSDDYSLGYADQLGFRAGIARPFVWFNLKENKVSNLKLHPISYMDGTLNEYMELTIEEAVKTVRNLKKEVKTYGGNFVALWHNETIGDYGKWKGWNEVLAETLKTEEIDV</sequence>
<dbReference type="Proteomes" id="UP000236654">
    <property type="component" value="Unassembled WGS sequence"/>
</dbReference>
<dbReference type="OrthoDB" id="5573484at2"/>
<gene>
    <name evidence="2" type="ORF">CW751_10840</name>
</gene>
<protein>
    <recommendedName>
        <fullName evidence="1">DUF7033 domain-containing protein</fullName>
    </recommendedName>
</protein>
<dbReference type="Gene3D" id="3.20.20.370">
    <property type="entry name" value="Glycoside hydrolase/deacetylase"/>
    <property type="match status" value="1"/>
</dbReference>
<organism evidence="2 3">
    <name type="scientific">Brumimicrobium salinarum</name>
    <dbReference type="NCBI Taxonomy" id="2058658"/>
    <lineage>
        <taxon>Bacteria</taxon>
        <taxon>Pseudomonadati</taxon>
        <taxon>Bacteroidota</taxon>
        <taxon>Flavobacteriia</taxon>
        <taxon>Flavobacteriales</taxon>
        <taxon>Crocinitomicaceae</taxon>
        <taxon>Brumimicrobium</taxon>
    </lineage>
</organism>
<reference evidence="2 3" key="1">
    <citation type="submission" date="2017-12" db="EMBL/GenBank/DDBJ databases">
        <title>The draft genome sequence of Brumimicrobium saltpan LHR20.</title>
        <authorList>
            <person name="Do Z.-J."/>
            <person name="Luo H.-R."/>
        </authorList>
    </citation>
    <scope>NUCLEOTIDE SEQUENCE [LARGE SCALE GENOMIC DNA]</scope>
    <source>
        <strain evidence="2 3">LHR20</strain>
    </source>
</reference>
<evidence type="ECO:0000313" key="2">
    <source>
        <dbReference type="EMBL" id="PKR80340.1"/>
    </source>
</evidence>
<proteinExistence type="predicted"/>
<evidence type="ECO:0000259" key="1">
    <source>
        <dbReference type="Pfam" id="PF23019"/>
    </source>
</evidence>
<dbReference type="CDD" id="cd10931">
    <property type="entry name" value="CE4_u7"/>
    <property type="match status" value="1"/>
</dbReference>
<accession>A0A2I0R1R1</accession>
<keyword evidence="3" id="KW-1185">Reference proteome</keyword>
<dbReference type="Pfam" id="PF23019">
    <property type="entry name" value="DUF7033"/>
    <property type="match status" value="1"/>
</dbReference>
<feature type="domain" description="DUF7033" evidence="1">
    <location>
        <begin position="93"/>
        <end position="180"/>
    </location>
</feature>